<sequence>MQIALHIGAHGTDNDRLIQCLSANADRLETAGISIPQVNDYRKPMLDMLTDVMKGEAVNQRVRDKMLKDIGMSSGCDRIVLSQENILGRAHRIFERGKLYPIAPKRLADINGLLPTNDLQVYMAIRNPVTFIAETFRLSGSSSFAEFVDGVRLADVRWSDMIEKLVTAVPQAQFTVWCYEDLPILWGDILRDIAGVEADTAMVGEFDILRDIMSKDGFSRMKTYMDTRPPQNEAQRQRIIMAFLDKFAIEDELEQELDLPGLTQDIVDRVSADYAADLERVAALPGVRLLQP</sequence>
<dbReference type="RefSeq" id="WP_072706285.1">
    <property type="nucleotide sequence ID" value="NZ_FMJB01000047.1"/>
</dbReference>
<keyword evidence="2" id="KW-1185">Reference proteome</keyword>
<protein>
    <recommendedName>
        <fullName evidence="3">Sulfotransferase domain-containing protein</fullName>
    </recommendedName>
</protein>
<organism evidence="1 2">
    <name type="scientific">Donghicola eburneus</name>
    <dbReference type="NCBI Taxonomy" id="393278"/>
    <lineage>
        <taxon>Bacteria</taxon>
        <taxon>Pseudomonadati</taxon>
        <taxon>Pseudomonadota</taxon>
        <taxon>Alphaproteobacteria</taxon>
        <taxon>Rhodobacterales</taxon>
        <taxon>Roseobacteraceae</taxon>
        <taxon>Donghicola</taxon>
    </lineage>
</organism>
<accession>A0A1M4MYJ8</accession>
<evidence type="ECO:0000313" key="2">
    <source>
        <dbReference type="Proteomes" id="UP000184085"/>
    </source>
</evidence>
<dbReference type="EMBL" id="FMJB01000047">
    <property type="protein sequence ID" value="SCM67642.1"/>
    <property type="molecule type" value="Genomic_DNA"/>
</dbReference>
<name>A0A1M4MYJ8_9RHOB</name>
<gene>
    <name evidence="1" type="ORF">KARMA_1843</name>
</gene>
<reference evidence="2" key="1">
    <citation type="submission" date="2016-09" db="EMBL/GenBank/DDBJ databases">
        <authorList>
            <person name="Wibberg D."/>
        </authorList>
    </citation>
    <scope>NUCLEOTIDE SEQUENCE [LARGE SCALE GENOMIC DNA]</scope>
</reference>
<dbReference type="AlphaFoldDB" id="A0A1M4MYJ8"/>
<evidence type="ECO:0008006" key="3">
    <source>
        <dbReference type="Google" id="ProtNLM"/>
    </source>
</evidence>
<evidence type="ECO:0000313" key="1">
    <source>
        <dbReference type="EMBL" id="SCM67642.1"/>
    </source>
</evidence>
<dbReference type="Proteomes" id="UP000184085">
    <property type="component" value="Unassembled WGS sequence"/>
</dbReference>
<proteinExistence type="predicted"/>